<evidence type="ECO:0000256" key="1">
    <source>
        <dbReference type="ARBA" id="ARBA00022553"/>
    </source>
</evidence>
<dbReference type="SMART" id="SM00421">
    <property type="entry name" value="HTH_LUXR"/>
    <property type="match status" value="1"/>
</dbReference>
<dbReference type="KEGG" id="hadh:FRZ61_29840"/>
<dbReference type="AlphaFoldDB" id="A0A5J6MZQ5"/>
<feature type="domain" description="Response regulatory" evidence="8">
    <location>
        <begin position="6"/>
        <end position="121"/>
    </location>
</feature>
<accession>A0A5J6MZQ5</accession>
<evidence type="ECO:0000313" key="10">
    <source>
        <dbReference type="Proteomes" id="UP000325797"/>
    </source>
</evidence>
<evidence type="ECO:0000256" key="4">
    <source>
        <dbReference type="ARBA" id="ARBA00023125"/>
    </source>
</evidence>
<dbReference type="SUPFAM" id="SSF52172">
    <property type="entry name" value="CheY-like"/>
    <property type="match status" value="1"/>
</dbReference>
<dbReference type="InterPro" id="IPR001789">
    <property type="entry name" value="Sig_transdc_resp-reg_receiver"/>
</dbReference>
<evidence type="ECO:0000256" key="3">
    <source>
        <dbReference type="ARBA" id="ARBA00023015"/>
    </source>
</evidence>
<keyword evidence="2" id="KW-0902">Two-component regulatory system</keyword>
<keyword evidence="4 9" id="KW-0238">DNA-binding</keyword>
<dbReference type="Gene3D" id="3.40.50.2300">
    <property type="match status" value="1"/>
</dbReference>
<dbReference type="Pfam" id="PF00072">
    <property type="entry name" value="Response_reg"/>
    <property type="match status" value="1"/>
</dbReference>
<dbReference type="EMBL" id="CP042582">
    <property type="protein sequence ID" value="QEX23049.1"/>
    <property type="molecule type" value="Genomic_DNA"/>
</dbReference>
<feature type="modified residue" description="4-aspartylphosphate" evidence="6">
    <location>
        <position position="56"/>
    </location>
</feature>
<reference evidence="9 10" key="1">
    <citation type="submission" date="2019-08" db="EMBL/GenBank/DDBJ databases">
        <title>Hyperibacter terrae gen. nov., sp. nov. and Hyperibacter viscosus sp. nov., two new members in the family Rhodospirillaceae isolated from the rhizosphere of Hypericum perforatum.</title>
        <authorList>
            <person name="Noviana Z."/>
        </authorList>
    </citation>
    <scope>NUCLEOTIDE SEQUENCE [LARGE SCALE GENOMIC DNA]</scope>
    <source>
        <strain evidence="9 10">R5959</strain>
    </source>
</reference>
<dbReference type="GO" id="GO:0003677">
    <property type="term" value="F:DNA binding"/>
    <property type="evidence" value="ECO:0007669"/>
    <property type="project" value="UniProtKB-KW"/>
</dbReference>
<evidence type="ECO:0000256" key="5">
    <source>
        <dbReference type="ARBA" id="ARBA00023163"/>
    </source>
</evidence>
<evidence type="ECO:0000256" key="2">
    <source>
        <dbReference type="ARBA" id="ARBA00023012"/>
    </source>
</evidence>
<evidence type="ECO:0000256" key="6">
    <source>
        <dbReference type="PROSITE-ProRule" id="PRU00169"/>
    </source>
</evidence>
<dbReference type="SUPFAM" id="SSF46894">
    <property type="entry name" value="C-terminal effector domain of the bipartite response regulators"/>
    <property type="match status" value="1"/>
</dbReference>
<gene>
    <name evidence="9" type="ORF">FRZ61_29840</name>
</gene>
<feature type="domain" description="HTH luxR-type" evidence="7">
    <location>
        <begin position="137"/>
        <end position="202"/>
    </location>
</feature>
<dbReference type="GO" id="GO:0000160">
    <property type="term" value="P:phosphorelay signal transduction system"/>
    <property type="evidence" value="ECO:0007669"/>
    <property type="project" value="UniProtKB-KW"/>
</dbReference>
<sequence>MAPEGIVYIVDDDEAVRDSLVMLLESRGHRTSSFASAEAFLGAVATPSLPGCLLLDVNMPGTGGLGLLGEIGRIAPRLPVLMITGRGEVAIAVQAMKAGARDFLEKPLDPDTLFALVDQALAASAQAAQAEEERSKAQASLDRLTPRERSVFDRLAEGKTNKQVAAELNISPRTIEIHRAKLMEKLRVTSVSELIGLSARIDSGRKDRL</sequence>
<dbReference type="SMART" id="SM00448">
    <property type="entry name" value="REC"/>
    <property type="match status" value="1"/>
</dbReference>
<protein>
    <submittedName>
        <fullName evidence="9">DNA-binding response regulator</fullName>
    </submittedName>
</protein>
<dbReference type="InterPro" id="IPR000792">
    <property type="entry name" value="Tscrpt_reg_LuxR_C"/>
</dbReference>
<dbReference type="Proteomes" id="UP000325797">
    <property type="component" value="Chromosome"/>
</dbReference>
<dbReference type="FunFam" id="3.40.50.2300:FF:000018">
    <property type="entry name" value="DNA-binding transcriptional regulator NtrC"/>
    <property type="match status" value="1"/>
</dbReference>
<dbReference type="PROSITE" id="PS50043">
    <property type="entry name" value="HTH_LUXR_2"/>
    <property type="match status" value="1"/>
</dbReference>
<dbReference type="PANTHER" id="PTHR44688">
    <property type="entry name" value="DNA-BINDING TRANSCRIPTIONAL ACTIVATOR DEVR_DOSR"/>
    <property type="match status" value="1"/>
</dbReference>
<evidence type="ECO:0000259" key="7">
    <source>
        <dbReference type="PROSITE" id="PS50043"/>
    </source>
</evidence>
<keyword evidence="1 6" id="KW-0597">Phosphoprotein</keyword>
<dbReference type="PROSITE" id="PS50110">
    <property type="entry name" value="RESPONSE_REGULATORY"/>
    <property type="match status" value="1"/>
</dbReference>
<dbReference type="PRINTS" id="PR00038">
    <property type="entry name" value="HTHLUXR"/>
</dbReference>
<evidence type="ECO:0000259" key="8">
    <source>
        <dbReference type="PROSITE" id="PS50110"/>
    </source>
</evidence>
<keyword evidence="3" id="KW-0805">Transcription regulation</keyword>
<dbReference type="Pfam" id="PF00196">
    <property type="entry name" value="GerE"/>
    <property type="match status" value="1"/>
</dbReference>
<name>A0A5J6MZQ5_9PROT</name>
<dbReference type="PANTHER" id="PTHR44688:SF16">
    <property type="entry name" value="DNA-BINDING TRANSCRIPTIONAL ACTIVATOR DEVR_DOSR"/>
    <property type="match status" value="1"/>
</dbReference>
<keyword evidence="10" id="KW-1185">Reference proteome</keyword>
<dbReference type="InterPro" id="IPR016032">
    <property type="entry name" value="Sig_transdc_resp-reg_C-effctor"/>
</dbReference>
<keyword evidence="5" id="KW-0804">Transcription</keyword>
<organism evidence="9 10">
    <name type="scientific">Hypericibacter adhaerens</name>
    <dbReference type="NCBI Taxonomy" id="2602016"/>
    <lineage>
        <taxon>Bacteria</taxon>
        <taxon>Pseudomonadati</taxon>
        <taxon>Pseudomonadota</taxon>
        <taxon>Alphaproteobacteria</taxon>
        <taxon>Rhodospirillales</taxon>
        <taxon>Dongiaceae</taxon>
        <taxon>Hypericibacter</taxon>
    </lineage>
</organism>
<dbReference type="GO" id="GO:0006355">
    <property type="term" value="P:regulation of DNA-templated transcription"/>
    <property type="evidence" value="ECO:0007669"/>
    <property type="project" value="InterPro"/>
</dbReference>
<dbReference type="Gene3D" id="1.10.10.10">
    <property type="entry name" value="Winged helix-like DNA-binding domain superfamily/Winged helix DNA-binding domain"/>
    <property type="match status" value="1"/>
</dbReference>
<dbReference type="CDD" id="cd06170">
    <property type="entry name" value="LuxR_C_like"/>
    <property type="match status" value="1"/>
</dbReference>
<proteinExistence type="predicted"/>
<dbReference type="InterPro" id="IPR011006">
    <property type="entry name" value="CheY-like_superfamily"/>
</dbReference>
<dbReference type="InterPro" id="IPR036388">
    <property type="entry name" value="WH-like_DNA-bd_sf"/>
</dbReference>
<evidence type="ECO:0000313" key="9">
    <source>
        <dbReference type="EMBL" id="QEX23049.1"/>
    </source>
</evidence>